<evidence type="ECO:0000259" key="17">
    <source>
        <dbReference type="Pfam" id="PF00535"/>
    </source>
</evidence>
<feature type="transmembrane region" description="Helical" evidence="16">
    <location>
        <begin position="1434"/>
        <end position="1457"/>
    </location>
</feature>
<feature type="transmembrane region" description="Helical" evidence="16">
    <location>
        <begin position="517"/>
        <end position="536"/>
    </location>
</feature>
<organism evidence="20 22">
    <name type="scientific">Zhongshania aliphaticivorans</name>
    <dbReference type="NCBI Taxonomy" id="1470434"/>
    <lineage>
        <taxon>Bacteria</taxon>
        <taxon>Pseudomonadati</taxon>
        <taxon>Pseudomonadota</taxon>
        <taxon>Gammaproteobacteria</taxon>
        <taxon>Cellvibrionales</taxon>
        <taxon>Spongiibacteraceae</taxon>
        <taxon>Zhongshania</taxon>
    </lineage>
</organism>
<comment type="function">
    <text evidence="16">Catalytic subunit of cellulose synthase. It polymerizes uridine 5'-diphosphate glucose to cellulose.</text>
</comment>
<evidence type="ECO:0000256" key="7">
    <source>
        <dbReference type="ARBA" id="ARBA00022519"/>
    </source>
</evidence>
<evidence type="ECO:0000256" key="10">
    <source>
        <dbReference type="ARBA" id="ARBA00022679"/>
    </source>
</evidence>
<dbReference type="CDD" id="cd06421">
    <property type="entry name" value="CESA_CelA_like"/>
    <property type="match status" value="1"/>
</dbReference>
<dbReference type="InterPro" id="IPR009875">
    <property type="entry name" value="PilZ_domain"/>
</dbReference>
<feature type="transmembrane region" description="Helical" evidence="16">
    <location>
        <begin position="48"/>
        <end position="65"/>
    </location>
</feature>
<evidence type="ECO:0000256" key="8">
    <source>
        <dbReference type="ARBA" id="ARBA00022636"/>
    </source>
</evidence>
<dbReference type="GO" id="GO:0035438">
    <property type="term" value="F:cyclic-di-GMP binding"/>
    <property type="evidence" value="ECO:0007669"/>
    <property type="project" value="InterPro"/>
</dbReference>
<comment type="similarity">
    <text evidence="3">Belongs to the glycosyltransferase 2 family.</text>
</comment>
<dbReference type="InterPro" id="IPR003919">
    <property type="entry name" value="Cell_synth_A"/>
</dbReference>
<dbReference type="EMBL" id="CACSIK010000001">
    <property type="protein sequence ID" value="CAA0090267.1"/>
    <property type="molecule type" value="Genomic_DNA"/>
</dbReference>
<feature type="transmembrane region" description="Helical" evidence="16">
    <location>
        <begin position="431"/>
        <end position="452"/>
    </location>
</feature>
<dbReference type="GO" id="GO:0006011">
    <property type="term" value="P:UDP-alpha-D-glucose metabolic process"/>
    <property type="evidence" value="ECO:0007669"/>
    <property type="project" value="InterPro"/>
</dbReference>
<evidence type="ECO:0000256" key="9">
    <source>
        <dbReference type="ARBA" id="ARBA00022676"/>
    </source>
</evidence>
<dbReference type="Pfam" id="PF03170">
    <property type="entry name" value="BcsB"/>
    <property type="match status" value="1"/>
</dbReference>
<comment type="pathway">
    <text evidence="2 16">Glycan metabolism; bacterial cellulose biosynthesis.</text>
</comment>
<evidence type="ECO:0000256" key="2">
    <source>
        <dbReference type="ARBA" id="ARBA00005186"/>
    </source>
</evidence>
<dbReference type="RefSeq" id="WP_159268576.1">
    <property type="nucleotide sequence ID" value="NZ_CACSIK010000001.1"/>
</dbReference>
<evidence type="ECO:0000256" key="16">
    <source>
        <dbReference type="RuleBase" id="RU365020"/>
    </source>
</evidence>
<dbReference type="Pfam" id="PF00535">
    <property type="entry name" value="Glycos_transf_2"/>
    <property type="match status" value="1"/>
</dbReference>
<evidence type="ECO:0000256" key="14">
    <source>
        <dbReference type="ARBA" id="ARBA00023136"/>
    </source>
</evidence>
<dbReference type="EC" id="2.4.1.12" evidence="4 16"/>
<evidence type="ECO:0000313" key="19">
    <source>
        <dbReference type="EMBL" id="CAA0090267.1"/>
    </source>
</evidence>
<dbReference type="InterPro" id="IPR029044">
    <property type="entry name" value="Nucleotide-diphossugar_trans"/>
</dbReference>
<proteinExistence type="inferred from homology"/>
<evidence type="ECO:0000313" key="22">
    <source>
        <dbReference type="Proteomes" id="UP000439591"/>
    </source>
</evidence>
<sequence>MDKPFEEEDSKAKSEQLNNTSGKWFVLWLLLICSVIPLFLFITTPMDVAYQTLLGVFSVAIMVVMSRVKPQSRLVSLFLMAMSLLVSTRYMYWRASETLVFESGLEYVLGYGLFAAELYAWLILFLGYLQTAMPLERRITPLPKNTAEWPTVDVYIPSYNESLSVVADTVLAAQCLEYPADKLRVYLLDDGRRDAFAAFAARAGVGYITRNDNQHAKAGNLNNALAQTDGDLVAVFDCDHVPTCGFLQYTVGGFLKDENLSLLQTPHYFYSPDPFERNLAVGDDVPRESALFYGPVQQGNDFWNATFFCGSCAVIRRTALQDVEGFAVETVTEDAHTALKMQRKGWGTAYLGLPLAAGLATERLSVHIGQRARWARGMMQILRTDNPLFGRGLSFAQRLCYLSAMLHFQFPLPRVVFITAPLAYLLIGQNIIASSAEIIIAYALPHLVHAVYTNSRTNGRFRHIFWGEIYESVLAFQLVRPTMTTLLNPNKGKFNVTDKGALVEQTFFDIDAVKPQLIVAFLLLASVGWGLVRLYWHDYYDVEPNVMLLNVFWAGFSLFTLLAAIAVARERQQSRVNVRIDLQLPVSIFLEGGHALGSELIDISMGGVRLRNRQKQVLPTAIECIELIYHKRRVVLPVTLVSSDEESFRLRFGELDTDQRRQLVSIVMGRENAWFAEQEHPSDHPLRSFVGMLRCILGLFAPRLFSNSEDERQANSQVQEQLFTRWVVPLAMLVLFSVLLLLASLPAMADTVDADGYRARELALGELGGSKGLYIRGSGGRAGTQFSLPRDEVVRGARFDLLIDYFSPNDYGDTLILSVNGVEVGRAALELQDPMPLKYSVEVNPAYLVSNNNIDLALVGSRSDDCDVAEGMVTSVNILPTSRFLLTTDTLPTAKDLSLLPRPFFDPNASGDSLISMVLPARPSREQVRSAAILASWIGAESHFRTLSFSVGDSLPAGHAIVFATNEHPVPGISKTDIEVPAIRLTDNPNSTYGSLLVIEAPDDRGLIQAARYLASQSHQLMGRSVKVSDTSASDDTVESASRWVDTSDVIELGELVEPNSLRVSGLTPPLITMPFRLSPSMNLWPGRTVPLRVKYQFPEGEWLDVGKSHLDITLNGGFLRSLPVNRKGLLEQLWGALGGQVRQEEKVIHLSPERLHGKNELTFYFNLQAKLSSDCRSNVPDDVVSHLMPETNIDLSELRSMVSVPDLSLFTDSGYPFTSKADMSNSALVLPAQPDKQVLAAAFELIASFSEFTGKPALNLAVALGGDQLSSVAGRHWLALAGTSAPITKEVLKGSRLFVNKGRLRVAELKRKDWIVSLFLDGNRLSQDEADRTLNSREYLQALVSTASRSKQEPDSAETDVLLTVLLTATDSFGLVDMVKQFDTPNVFTTVSGDLSVLDSGEGANSYRLESTRLQGDENRYNRLRWWFAQRPFLLLILPLLIVSLLVAQAYTLLVLRAKRRRDGER</sequence>
<dbReference type="OrthoDB" id="9806824at2"/>
<keyword evidence="21" id="KW-1185">Reference proteome</keyword>
<gene>
    <name evidence="20" type="primary">acsAB</name>
    <name evidence="19" type="ORF">IHBHHGIJ_01980</name>
    <name evidence="20" type="ORF">KFEGEMFD_01582</name>
</gene>
<dbReference type="InterPro" id="IPR018513">
    <property type="entry name" value="Cell_synthase_bac"/>
</dbReference>
<comment type="catalytic activity">
    <reaction evidence="15 16">
        <text>[(1-&gt;4)-beta-D-glucosyl](n) + UDP-alpha-D-glucose = [(1-&gt;4)-beta-D-glucosyl](n+1) + UDP + H(+)</text>
        <dbReference type="Rhea" id="RHEA:19929"/>
        <dbReference type="Rhea" id="RHEA-COMP:10033"/>
        <dbReference type="Rhea" id="RHEA-COMP:10034"/>
        <dbReference type="ChEBI" id="CHEBI:15378"/>
        <dbReference type="ChEBI" id="CHEBI:18246"/>
        <dbReference type="ChEBI" id="CHEBI:58223"/>
        <dbReference type="ChEBI" id="CHEBI:58885"/>
        <dbReference type="EC" id="2.4.1.12"/>
    </reaction>
</comment>
<feature type="domain" description="Glycosyltransferase 2-like" evidence="17">
    <location>
        <begin position="154"/>
        <end position="322"/>
    </location>
</feature>
<dbReference type="PRINTS" id="PR01439">
    <property type="entry name" value="CELLSNTHASEA"/>
</dbReference>
<dbReference type="SUPFAM" id="SSF141371">
    <property type="entry name" value="PilZ domain-like"/>
    <property type="match status" value="1"/>
</dbReference>
<accession>A0A5S9P2W2</accession>
<dbReference type="Gene3D" id="2.60.120.260">
    <property type="entry name" value="Galactose-binding domain-like"/>
    <property type="match status" value="2"/>
</dbReference>
<evidence type="ECO:0000256" key="12">
    <source>
        <dbReference type="ARBA" id="ARBA00022916"/>
    </source>
</evidence>
<dbReference type="EMBL" id="CACSIM010000002">
    <property type="protein sequence ID" value="CAA0097675.1"/>
    <property type="molecule type" value="Genomic_DNA"/>
</dbReference>
<evidence type="ECO:0000256" key="11">
    <source>
        <dbReference type="ARBA" id="ARBA00022692"/>
    </source>
</evidence>
<reference evidence="21 22" key="1">
    <citation type="submission" date="2019-11" db="EMBL/GenBank/DDBJ databases">
        <authorList>
            <person name="Holert J."/>
        </authorList>
    </citation>
    <scope>NUCLEOTIDE SEQUENCE [LARGE SCALE GENOMIC DNA]</scope>
    <source>
        <strain evidence="20">BC3_2A</strain>
        <strain evidence="19">SB11_1A</strain>
    </source>
</reference>
<keyword evidence="6 16" id="KW-1003">Cell membrane</keyword>
<feature type="transmembrane region" description="Helical" evidence="16">
    <location>
        <begin position="74"/>
        <end position="93"/>
    </location>
</feature>
<keyword evidence="10 16" id="KW-0808">Transferase</keyword>
<dbReference type="InterPro" id="IPR050321">
    <property type="entry name" value="Glycosyltr_2/OpgH_subfam"/>
</dbReference>
<feature type="transmembrane region" description="Helical" evidence="16">
    <location>
        <begin position="108"/>
        <end position="129"/>
    </location>
</feature>
<dbReference type="NCBIfam" id="TIGR03030">
    <property type="entry name" value="CelA"/>
    <property type="match status" value="1"/>
</dbReference>
<evidence type="ECO:0000256" key="4">
    <source>
        <dbReference type="ARBA" id="ARBA00012539"/>
    </source>
</evidence>
<dbReference type="GO" id="GO:0005886">
    <property type="term" value="C:plasma membrane"/>
    <property type="evidence" value="ECO:0007669"/>
    <property type="project" value="UniProtKB-SubCell"/>
</dbReference>
<feature type="transmembrane region" description="Helical" evidence="16">
    <location>
        <begin position="548"/>
        <end position="568"/>
    </location>
</feature>
<name>A0A5S9P2W2_9GAMM</name>
<feature type="transmembrane region" description="Helical" evidence="16">
    <location>
        <begin position="21"/>
        <end position="42"/>
    </location>
</feature>
<evidence type="ECO:0000256" key="5">
    <source>
        <dbReference type="ARBA" id="ARBA00018714"/>
    </source>
</evidence>
<dbReference type="UniPathway" id="UPA00694"/>
<evidence type="ECO:0000256" key="1">
    <source>
        <dbReference type="ARBA" id="ARBA00004429"/>
    </source>
</evidence>
<dbReference type="GO" id="GO:0030244">
    <property type="term" value="P:cellulose biosynthetic process"/>
    <property type="evidence" value="ECO:0007669"/>
    <property type="project" value="UniProtKB-KW"/>
</dbReference>
<dbReference type="InterPro" id="IPR001173">
    <property type="entry name" value="Glyco_trans_2-like"/>
</dbReference>
<keyword evidence="14 16" id="KW-0472">Membrane</keyword>
<protein>
    <recommendedName>
        <fullName evidence="5 16">Cellulose synthase catalytic subunit [UDP-forming]</fullName>
        <ecNumber evidence="4 16">2.4.1.12</ecNumber>
    </recommendedName>
</protein>
<evidence type="ECO:0000256" key="13">
    <source>
        <dbReference type="ARBA" id="ARBA00022989"/>
    </source>
</evidence>
<comment type="cofactor">
    <cofactor evidence="16">
        <name>Mg(2+)</name>
        <dbReference type="ChEBI" id="CHEBI:18420"/>
    </cofactor>
</comment>
<evidence type="ECO:0000313" key="20">
    <source>
        <dbReference type="EMBL" id="CAA0097675.1"/>
    </source>
</evidence>
<evidence type="ECO:0000256" key="15">
    <source>
        <dbReference type="ARBA" id="ARBA00048682"/>
    </source>
</evidence>
<evidence type="ECO:0000313" key="21">
    <source>
        <dbReference type="Proteomes" id="UP000435877"/>
    </source>
</evidence>
<feature type="domain" description="PilZ" evidence="18">
    <location>
        <begin position="573"/>
        <end position="668"/>
    </location>
</feature>
<evidence type="ECO:0000256" key="3">
    <source>
        <dbReference type="ARBA" id="ARBA00006739"/>
    </source>
</evidence>
<keyword evidence="13 16" id="KW-1133">Transmembrane helix</keyword>
<keyword evidence="8 16" id="KW-0973">c-di-GMP</keyword>
<feature type="transmembrane region" description="Helical" evidence="16">
    <location>
        <begin position="726"/>
        <end position="749"/>
    </location>
</feature>
<dbReference type="GO" id="GO:0016760">
    <property type="term" value="F:cellulose synthase (UDP-forming) activity"/>
    <property type="evidence" value="ECO:0007669"/>
    <property type="project" value="UniProtKB-EC"/>
</dbReference>
<dbReference type="Gene3D" id="3.90.550.10">
    <property type="entry name" value="Spore Coat Polysaccharide Biosynthesis Protein SpsA, Chain A"/>
    <property type="match status" value="1"/>
</dbReference>
<feature type="transmembrane region" description="Helical" evidence="16">
    <location>
        <begin position="399"/>
        <end position="425"/>
    </location>
</feature>
<dbReference type="Proteomes" id="UP000435877">
    <property type="component" value="Unassembled WGS sequence"/>
</dbReference>
<keyword evidence="9 16" id="KW-0328">Glycosyltransferase</keyword>
<dbReference type="PANTHER" id="PTHR43867:SF2">
    <property type="entry name" value="CELLULOSE SYNTHASE CATALYTIC SUBUNIT A [UDP-FORMING]"/>
    <property type="match status" value="1"/>
</dbReference>
<comment type="subcellular location">
    <subcellularLocation>
        <location evidence="1">Cell inner membrane</location>
        <topology evidence="1">Multi-pass membrane protein</topology>
    </subcellularLocation>
</comment>
<dbReference type="Pfam" id="PF07238">
    <property type="entry name" value="PilZ"/>
    <property type="match status" value="1"/>
</dbReference>
<keyword evidence="11 16" id="KW-0812">Transmembrane</keyword>
<evidence type="ECO:0000259" key="18">
    <source>
        <dbReference type="Pfam" id="PF07238"/>
    </source>
</evidence>
<dbReference type="PANTHER" id="PTHR43867">
    <property type="entry name" value="CELLULOSE SYNTHASE CATALYTIC SUBUNIT A [UDP-FORMING]"/>
    <property type="match status" value="1"/>
</dbReference>
<dbReference type="Gene3D" id="2.40.10.220">
    <property type="entry name" value="predicted glycosyltransferase like domains"/>
    <property type="match status" value="1"/>
</dbReference>
<evidence type="ECO:0000256" key="6">
    <source>
        <dbReference type="ARBA" id="ARBA00022475"/>
    </source>
</evidence>
<keyword evidence="7 16" id="KW-0997">Cell inner membrane</keyword>
<dbReference type="SUPFAM" id="SSF53448">
    <property type="entry name" value="Nucleotide-diphospho-sugar transferases"/>
    <property type="match status" value="1"/>
</dbReference>
<keyword evidence="12 16" id="KW-0135">Cellulose biosynthesis</keyword>
<dbReference type="Proteomes" id="UP000439591">
    <property type="component" value="Unassembled WGS sequence"/>
</dbReference>